<dbReference type="PANTHER" id="PTHR23501:SF158">
    <property type="entry name" value="TRANSPORTER, PUTATIVE (AFU_ORTHOLOGUE AFUA_5G14490)-RELATED"/>
    <property type="match status" value="1"/>
</dbReference>
<organism evidence="9 10">
    <name type="scientific">Seiridium unicorne</name>
    <dbReference type="NCBI Taxonomy" id="138068"/>
    <lineage>
        <taxon>Eukaryota</taxon>
        <taxon>Fungi</taxon>
        <taxon>Dikarya</taxon>
        <taxon>Ascomycota</taxon>
        <taxon>Pezizomycotina</taxon>
        <taxon>Sordariomycetes</taxon>
        <taxon>Xylariomycetidae</taxon>
        <taxon>Amphisphaeriales</taxon>
        <taxon>Sporocadaceae</taxon>
        <taxon>Seiridium</taxon>
    </lineage>
</organism>
<feature type="transmembrane region" description="Helical" evidence="7">
    <location>
        <begin position="341"/>
        <end position="363"/>
    </location>
</feature>
<dbReference type="EMBL" id="JARVKF010000435">
    <property type="protein sequence ID" value="KAK9413740.1"/>
    <property type="molecule type" value="Genomic_DNA"/>
</dbReference>
<reference evidence="9 10" key="1">
    <citation type="journal article" date="2024" name="J. Plant Pathol.">
        <title>Sequence and assembly of the genome of Seiridium unicorne, isolate CBS 538.82, causal agent of cypress canker disease.</title>
        <authorList>
            <person name="Scali E."/>
            <person name="Rocca G.D."/>
            <person name="Danti R."/>
            <person name="Garbelotto M."/>
            <person name="Barberini S."/>
            <person name="Baroncelli R."/>
            <person name="Emiliani G."/>
        </authorList>
    </citation>
    <scope>NUCLEOTIDE SEQUENCE [LARGE SCALE GENOMIC DNA]</scope>
    <source>
        <strain evidence="9 10">BM-138-508</strain>
    </source>
</reference>
<sequence>MSRVAQLLPISLCMDEMDLNLFRHIILGRPPLKLKEVLQSADKTILQELRHGDTMSKTPLQWAAMLNDAQSGRDLVEAGAKVDVIDDVGLTPLAHAVEARPPVLDDPKVLQVLAQADLTGVDVTLRNKAENTALDIQRKYGSTDSAIRAAFQSLLDGIQDTTEVKMDNIDDDVFLMPSNESQLVTIAWDSLKEQLRKNQKREDVRVVVPRELGIQRTQFKMDPKRQSSIELSTRTPQPAEAPQSPGPVTEALVTTAYVTPADGGEQQVKKKIRTYLVVLALFLSLFAAALDVSIVATAAPTISEELSSAVGYTWIGASFLLASVTASAIWVILSDIWGRKIILMILLACFALSSIVCAVARTIEVLIVGRAFQGAAGGGLVLLVHVCISDLFSLRQRSLLLGLTEGVWALAGGVGPVLGGVFASLASWRWSFWINVPISGLAVCIIFFFLDIQHEYTSFSDGLKAIDWTGILAFLGCAVMLLLGLDFGGDLFPWNSAKVIALLAVGGALVFVFVYNEAKVAKYPLIPMYIFKNKINVAILVVTFFHGLVFMGAEYYLPLFFQSAFESTPLQSGLLLLPFIVTTAITGILCGIFIHRTGRFRELIWTGAALLCTGMGLFVSFTTQATIGQVIGFQIIGGIGSGLLFETPIIAIQSQVGQESAATATSTLNFIRNVGITLSVVVGGTVFQSSMDARADSLRVSGLPDELIQRFSGHSAMANVLSIGTVQNQAWKAAIEEAFSLAVKNMWILYTAAAFIGVVASALVKQSHLSTEHIETVTGLKKAQ</sequence>
<dbReference type="SUPFAM" id="SSF48403">
    <property type="entry name" value="Ankyrin repeat"/>
    <property type="match status" value="1"/>
</dbReference>
<proteinExistence type="predicted"/>
<feature type="transmembrane region" description="Helical" evidence="7">
    <location>
        <begin position="573"/>
        <end position="594"/>
    </location>
</feature>
<feature type="transmembrane region" description="Helical" evidence="7">
    <location>
        <begin position="627"/>
        <end position="645"/>
    </location>
</feature>
<dbReference type="InterPro" id="IPR002110">
    <property type="entry name" value="Ankyrin_rpt"/>
</dbReference>
<dbReference type="Gene3D" id="1.20.1250.20">
    <property type="entry name" value="MFS general substrate transporter like domains"/>
    <property type="match status" value="2"/>
</dbReference>
<keyword evidence="4 7" id="KW-0472">Membrane</keyword>
<comment type="caution">
    <text evidence="9">The sequence shown here is derived from an EMBL/GenBank/DDBJ whole genome shotgun (WGS) entry which is preliminary data.</text>
</comment>
<evidence type="ECO:0000256" key="1">
    <source>
        <dbReference type="ARBA" id="ARBA00004141"/>
    </source>
</evidence>
<feature type="transmembrane region" description="Helical" evidence="7">
    <location>
        <begin position="432"/>
        <end position="453"/>
    </location>
</feature>
<feature type="region of interest" description="Disordered" evidence="6">
    <location>
        <begin position="222"/>
        <end position="247"/>
    </location>
</feature>
<feature type="transmembrane region" description="Helical" evidence="7">
    <location>
        <begin position="747"/>
        <end position="764"/>
    </location>
</feature>
<feature type="repeat" description="ANK" evidence="5">
    <location>
        <begin position="55"/>
        <end position="87"/>
    </location>
</feature>
<feature type="transmembrane region" description="Helical" evidence="7">
    <location>
        <begin position="406"/>
        <end position="426"/>
    </location>
</feature>
<evidence type="ECO:0000256" key="3">
    <source>
        <dbReference type="ARBA" id="ARBA00022989"/>
    </source>
</evidence>
<dbReference type="SUPFAM" id="SSF103473">
    <property type="entry name" value="MFS general substrate transporter"/>
    <property type="match status" value="1"/>
</dbReference>
<feature type="transmembrane region" description="Helical" evidence="7">
    <location>
        <begin position="535"/>
        <end position="553"/>
    </location>
</feature>
<evidence type="ECO:0000256" key="5">
    <source>
        <dbReference type="PROSITE-ProRule" id="PRU00023"/>
    </source>
</evidence>
<keyword evidence="5" id="KW-0040">ANK repeat</keyword>
<protein>
    <recommendedName>
        <fullName evidence="8">Major facilitator superfamily (MFS) profile domain-containing protein</fullName>
    </recommendedName>
</protein>
<evidence type="ECO:0000256" key="4">
    <source>
        <dbReference type="ARBA" id="ARBA00023136"/>
    </source>
</evidence>
<evidence type="ECO:0000256" key="6">
    <source>
        <dbReference type="SAM" id="MobiDB-lite"/>
    </source>
</evidence>
<gene>
    <name evidence="9" type="ORF">SUNI508_11683</name>
</gene>
<evidence type="ECO:0000256" key="2">
    <source>
        <dbReference type="ARBA" id="ARBA00022692"/>
    </source>
</evidence>
<evidence type="ECO:0000259" key="8">
    <source>
        <dbReference type="PROSITE" id="PS50850"/>
    </source>
</evidence>
<feature type="transmembrane region" description="Helical" evidence="7">
    <location>
        <begin position="375"/>
        <end position="394"/>
    </location>
</feature>
<feature type="transmembrane region" description="Helical" evidence="7">
    <location>
        <begin position="497"/>
        <end position="515"/>
    </location>
</feature>
<evidence type="ECO:0000313" key="10">
    <source>
        <dbReference type="Proteomes" id="UP001408356"/>
    </source>
</evidence>
<dbReference type="Pfam" id="PF07690">
    <property type="entry name" value="MFS_1"/>
    <property type="match status" value="1"/>
</dbReference>
<feature type="transmembrane region" description="Helical" evidence="7">
    <location>
        <begin position="603"/>
        <end position="621"/>
    </location>
</feature>
<dbReference type="InterPro" id="IPR020846">
    <property type="entry name" value="MFS_dom"/>
</dbReference>
<keyword evidence="2 7" id="KW-0812">Transmembrane</keyword>
<comment type="subcellular location">
    <subcellularLocation>
        <location evidence="1">Membrane</location>
        <topology evidence="1">Multi-pass membrane protein</topology>
    </subcellularLocation>
</comment>
<evidence type="ECO:0000256" key="7">
    <source>
        <dbReference type="SAM" id="Phobius"/>
    </source>
</evidence>
<dbReference type="InterPro" id="IPR036259">
    <property type="entry name" value="MFS_trans_sf"/>
</dbReference>
<dbReference type="InterPro" id="IPR036770">
    <property type="entry name" value="Ankyrin_rpt-contain_sf"/>
</dbReference>
<keyword evidence="3 7" id="KW-1133">Transmembrane helix</keyword>
<feature type="transmembrane region" description="Helical" evidence="7">
    <location>
        <begin position="311"/>
        <end position="334"/>
    </location>
</feature>
<dbReference type="PANTHER" id="PTHR23501">
    <property type="entry name" value="MAJOR FACILITATOR SUPERFAMILY"/>
    <property type="match status" value="1"/>
</dbReference>
<dbReference type="PROSITE" id="PS50850">
    <property type="entry name" value="MFS"/>
    <property type="match status" value="1"/>
</dbReference>
<dbReference type="PROSITE" id="PS50088">
    <property type="entry name" value="ANK_REPEAT"/>
    <property type="match status" value="1"/>
</dbReference>
<dbReference type="PRINTS" id="PR01036">
    <property type="entry name" value="TCRTETB"/>
</dbReference>
<accession>A0ABR2UGK3</accession>
<keyword evidence="10" id="KW-1185">Reference proteome</keyword>
<feature type="domain" description="Major facilitator superfamily (MFS) profile" evidence="8">
    <location>
        <begin position="277"/>
        <end position="769"/>
    </location>
</feature>
<name>A0ABR2UGK3_9PEZI</name>
<feature type="transmembrane region" description="Helical" evidence="7">
    <location>
        <begin position="275"/>
        <end position="299"/>
    </location>
</feature>
<feature type="transmembrane region" description="Helical" evidence="7">
    <location>
        <begin position="465"/>
        <end position="485"/>
    </location>
</feature>
<dbReference type="InterPro" id="IPR011701">
    <property type="entry name" value="MFS"/>
</dbReference>
<dbReference type="Proteomes" id="UP001408356">
    <property type="component" value="Unassembled WGS sequence"/>
</dbReference>
<dbReference type="Gene3D" id="1.25.40.20">
    <property type="entry name" value="Ankyrin repeat-containing domain"/>
    <property type="match status" value="1"/>
</dbReference>
<evidence type="ECO:0000313" key="9">
    <source>
        <dbReference type="EMBL" id="KAK9413740.1"/>
    </source>
</evidence>